<evidence type="ECO:0000256" key="2">
    <source>
        <dbReference type="ARBA" id="ARBA00022448"/>
    </source>
</evidence>
<name>A0ABV7PYL6_9ACTN</name>
<evidence type="ECO:0000256" key="3">
    <source>
        <dbReference type="ARBA" id="ARBA00022475"/>
    </source>
</evidence>
<evidence type="ECO:0000256" key="6">
    <source>
        <dbReference type="ARBA" id="ARBA00023136"/>
    </source>
</evidence>
<gene>
    <name evidence="10" type="ORF">ACFO8M_14565</name>
</gene>
<keyword evidence="2 7" id="KW-0813">Transport</keyword>
<dbReference type="InterPro" id="IPR000515">
    <property type="entry name" value="MetI-like"/>
</dbReference>
<proteinExistence type="inferred from homology"/>
<comment type="subcellular location">
    <subcellularLocation>
        <location evidence="1 7">Cell membrane</location>
        <topology evidence="1 7">Multi-pass membrane protein</topology>
    </subcellularLocation>
</comment>
<keyword evidence="6 7" id="KW-0472">Membrane</keyword>
<sequence>MTRHQAAARRARTRAAALGLTGVAAALAAGQILPATGLVDPRYLPTTGAVLTALADALTRPDFWRALADTLLAWGLGLAIAVAAGTVLGILIGSLPRVRAATASTVEFLRPIPSVALIPLAILLYGTQLRSALLLIVYAAFWQVLVQVLAGVRDVDPVAADTARSLRLGPAARLRHVTWPTALPYMMTGVRLAATVALVLAVTAGLVIGSPGIGLEIKVAQQSGAVERMYALIIVSGALGVLVNLLVRAVERRTLRWHPSLRGEAAA</sequence>
<keyword evidence="8" id="KW-0732">Signal</keyword>
<dbReference type="EMBL" id="JBHRWO010000012">
    <property type="protein sequence ID" value="MFC3493701.1"/>
    <property type="molecule type" value="Genomic_DNA"/>
</dbReference>
<evidence type="ECO:0000256" key="5">
    <source>
        <dbReference type="ARBA" id="ARBA00022989"/>
    </source>
</evidence>
<evidence type="ECO:0000313" key="10">
    <source>
        <dbReference type="EMBL" id="MFC3493701.1"/>
    </source>
</evidence>
<feature type="chain" id="PRO_5045297679" evidence="8">
    <location>
        <begin position="29"/>
        <end position="267"/>
    </location>
</feature>
<feature type="domain" description="ABC transmembrane type-1" evidence="9">
    <location>
        <begin position="67"/>
        <end position="251"/>
    </location>
</feature>
<dbReference type="RefSeq" id="WP_387976601.1">
    <property type="nucleotide sequence ID" value="NZ_JBHRWO010000012.1"/>
</dbReference>
<dbReference type="SUPFAM" id="SSF161098">
    <property type="entry name" value="MetI-like"/>
    <property type="match status" value="1"/>
</dbReference>
<dbReference type="PANTHER" id="PTHR30151:SF25">
    <property type="entry name" value="TAURINE TRANSPORT SYSTEM PERMEASE PROTEIN TAUC"/>
    <property type="match status" value="1"/>
</dbReference>
<accession>A0ABV7PYL6</accession>
<evidence type="ECO:0000313" key="11">
    <source>
        <dbReference type="Proteomes" id="UP001595712"/>
    </source>
</evidence>
<dbReference type="Proteomes" id="UP001595712">
    <property type="component" value="Unassembled WGS sequence"/>
</dbReference>
<dbReference type="Pfam" id="PF00528">
    <property type="entry name" value="BPD_transp_1"/>
    <property type="match status" value="1"/>
</dbReference>
<comment type="caution">
    <text evidence="10">The sequence shown here is derived from an EMBL/GenBank/DDBJ whole genome shotgun (WGS) entry which is preliminary data.</text>
</comment>
<evidence type="ECO:0000256" key="1">
    <source>
        <dbReference type="ARBA" id="ARBA00004651"/>
    </source>
</evidence>
<dbReference type="CDD" id="cd06261">
    <property type="entry name" value="TM_PBP2"/>
    <property type="match status" value="1"/>
</dbReference>
<dbReference type="PROSITE" id="PS50928">
    <property type="entry name" value="ABC_TM1"/>
    <property type="match status" value="1"/>
</dbReference>
<evidence type="ECO:0000256" key="4">
    <source>
        <dbReference type="ARBA" id="ARBA00022692"/>
    </source>
</evidence>
<keyword evidence="4 7" id="KW-0812">Transmembrane</keyword>
<feature type="transmembrane region" description="Helical" evidence="7">
    <location>
        <begin position="71"/>
        <end position="96"/>
    </location>
</feature>
<keyword evidence="3" id="KW-1003">Cell membrane</keyword>
<organism evidence="10 11">
    <name type="scientific">Glycomyces rhizosphaerae</name>
    <dbReference type="NCBI Taxonomy" id="2054422"/>
    <lineage>
        <taxon>Bacteria</taxon>
        <taxon>Bacillati</taxon>
        <taxon>Actinomycetota</taxon>
        <taxon>Actinomycetes</taxon>
        <taxon>Glycomycetales</taxon>
        <taxon>Glycomycetaceae</taxon>
        <taxon>Glycomyces</taxon>
    </lineage>
</organism>
<dbReference type="PANTHER" id="PTHR30151">
    <property type="entry name" value="ALKANE SULFONATE ABC TRANSPORTER-RELATED, MEMBRANE SUBUNIT"/>
    <property type="match status" value="1"/>
</dbReference>
<keyword evidence="5 7" id="KW-1133">Transmembrane helix</keyword>
<comment type="similarity">
    <text evidence="7">Belongs to the binding-protein-dependent transport system permease family.</text>
</comment>
<evidence type="ECO:0000256" key="8">
    <source>
        <dbReference type="SAM" id="SignalP"/>
    </source>
</evidence>
<feature type="signal peptide" evidence="8">
    <location>
        <begin position="1"/>
        <end position="28"/>
    </location>
</feature>
<feature type="transmembrane region" description="Helical" evidence="7">
    <location>
        <begin position="108"/>
        <end position="126"/>
    </location>
</feature>
<feature type="transmembrane region" description="Helical" evidence="7">
    <location>
        <begin position="190"/>
        <end position="209"/>
    </location>
</feature>
<dbReference type="InterPro" id="IPR035906">
    <property type="entry name" value="MetI-like_sf"/>
</dbReference>
<protein>
    <submittedName>
        <fullName evidence="10">ABC transporter permease</fullName>
    </submittedName>
</protein>
<feature type="transmembrane region" description="Helical" evidence="7">
    <location>
        <begin position="132"/>
        <end position="152"/>
    </location>
</feature>
<reference evidence="11" key="1">
    <citation type="journal article" date="2019" name="Int. J. Syst. Evol. Microbiol.">
        <title>The Global Catalogue of Microorganisms (GCM) 10K type strain sequencing project: providing services to taxonomists for standard genome sequencing and annotation.</title>
        <authorList>
            <consortium name="The Broad Institute Genomics Platform"/>
            <consortium name="The Broad Institute Genome Sequencing Center for Infectious Disease"/>
            <person name="Wu L."/>
            <person name="Ma J."/>
        </authorList>
    </citation>
    <scope>NUCLEOTIDE SEQUENCE [LARGE SCALE GENOMIC DNA]</scope>
    <source>
        <strain evidence="11">CGMCC 4.7396</strain>
    </source>
</reference>
<keyword evidence="11" id="KW-1185">Reference proteome</keyword>
<dbReference type="Gene3D" id="1.10.3720.10">
    <property type="entry name" value="MetI-like"/>
    <property type="match status" value="1"/>
</dbReference>
<evidence type="ECO:0000256" key="7">
    <source>
        <dbReference type="RuleBase" id="RU363032"/>
    </source>
</evidence>
<evidence type="ECO:0000259" key="9">
    <source>
        <dbReference type="PROSITE" id="PS50928"/>
    </source>
</evidence>
<feature type="transmembrane region" description="Helical" evidence="7">
    <location>
        <begin position="229"/>
        <end position="247"/>
    </location>
</feature>